<organism evidence="1 2">
    <name type="scientific">Dibothriocephalus latus</name>
    <name type="common">Fish tapeworm</name>
    <name type="synonym">Diphyllobothrium latum</name>
    <dbReference type="NCBI Taxonomy" id="60516"/>
    <lineage>
        <taxon>Eukaryota</taxon>
        <taxon>Metazoa</taxon>
        <taxon>Spiralia</taxon>
        <taxon>Lophotrochozoa</taxon>
        <taxon>Platyhelminthes</taxon>
        <taxon>Cestoda</taxon>
        <taxon>Eucestoda</taxon>
        <taxon>Diphyllobothriidea</taxon>
        <taxon>Diphyllobothriidae</taxon>
        <taxon>Dibothriocephalus</taxon>
    </lineage>
</organism>
<gene>
    <name evidence="1" type="ORF">DILT_LOCUS486</name>
</gene>
<accession>A0A3P6PA51</accession>
<keyword evidence="2" id="KW-1185">Reference proteome</keyword>
<evidence type="ECO:0000313" key="1">
    <source>
        <dbReference type="EMBL" id="VDK33179.1"/>
    </source>
</evidence>
<dbReference type="Proteomes" id="UP000281553">
    <property type="component" value="Unassembled WGS sequence"/>
</dbReference>
<protein>
    <submittedName>
        <fullName evidence="1">Uncharacterized protein</fullName>
    </submittedName>
</protein>
<proteinExistence type="predicted"/>
<sequence>MVRKEDANSRDAPYSTGTDHTFKFDDAEIFACGGNHVSYELLEACFSGPHSINERNGLTCPYGVLRSFLSKGISHMGRAGSNNNSDDNGHNCHGIITPASDAEKAIVAINESNAKCQDSHLRPKRWLQK</sequence>
<dbReference type="AlphaFoldDB" id="A0A3P6PA51"/>
<reference evidence="1 2" key="1">
    <citation type="submission" date="2018-11" db="EMBL/GenBank/DDBJ databases">
        <authorList>
            <consortium name="Pathogen Informatics"/>
        </authorList>
    </citation>
    <scope>NUCLEOTIDE SEQUENCE [LARGE SCALE GENOMIC DNA]</scope>
</reference>
<name>A0A3P6PA51_DIBLA</name>
<dbReference type="EMBL" id="UYRU01002045">
    <property type="protein sequence ID" value="VDK33179.1"/>
    <property type="molecule type" value="Genomic_DNA"/>
</dbReference>
<evidence type="ECO:0000313" key="2">
    <source>
        <dbReference type="Proteomes" id="UP000281553"/>
    </source>
</evidence>